<comment type="caution">
    <text evidence="2">The sequence shown here is derived from an EMBL/GenBank/DDBJ whole genome shotgun (WGS) entry which is preliminary data.</text>
</comment>
<evidence type="ECO:0000256" key="1">
    <source>
        <dbReference type="SAM" id="MobiDB-lite"/>
    </source>
</evidence>
<sequence length="214" mass="24089">MAGFRANSQRVFRSFRRSSKTEAHDTQDTCHIHLRKPSQASSLASAASTDGQYPSTAEWDTKLAEPNPLRLHPPMETGSPRVQPANNRRPQSRYHLEDDDALRFHQARLRSYRDLQRSHDPSVEIHDGFDFGFSNSTRPVSEPSAGRSTSEDASPNDSDLAPAVEWGTAIMPRPHPAGLDNADYILKRGDWKRRGIIFDLEIPLADEEESFDIP</sequence>
<proteinExistence type="predicted"/>
<feature type="compositionally biased region" description="Low complexity" evidence="1">
    <location>
        <begin position="38"/>
        <end position="48"/>
    </location>
</feature>
<feature type="compositionally biased region" description="Basic and acidic residues" evidence="1">
    <location>
        <begin position="19"/>
        <end position="31"/>
    </location>
</feature>
<accession>A0ABR3X8A4</accession>
<gene>
    <name evidence="2" type="ORF">VTK73DRAFT_1806</name>
</gene>
<dbReference type="Proteomes" id="UP001586593">
    <property type="component" value="Unassembled WGS sequence"/>
</dbReference>
<evidence type="ECO:0000313" key="3">
    <source>
        <dbReference type="Proteomes" id="UP001586593"/>
    </source>
</evidence>
<keyword evidence="3" id="KW-1185">Reference proteome</keyword>
<organism evidence="2 3">
    <name type="scientific">Phialemonium thermophilum</name>
    <dbReference type="NCBI Taxonomy" id="223376"/>
    <lineage>
        <taxon>Eukaryota</taxon>
        <taxon>Fungi</taxon>
        <taxon>Dikarya</taxon>
        <taxon>Ascomycota</taxon>
        <taxon>Pezizomycotina</taxon>
        <taxon>Sordariomycetes</taxon>
        <taxon>Sordariomycetidae</taxon>
        <taxon>Cephalothecales</taxon>
        <taxon>Cephalothecaceae</taxon>
        <taxon>Phialemonium</taxon>
    </lineage>
</organism>
<evidence type="ECO:0000313" key="2">
    <source>
        <dbReference type="EMBL" id="KAL1871976.1"/>
    </source>
</evidence>
<feature type="compositionally biased region" description="Polar residues" evidence="1">
    <location>
        <begin position="146"/>
        <end position="157"/>
    </location>
</feature>
<reference evidence="2 3" key="1">
    <citation type="journal article" date="2024" name="Commun. Biol.">
        <title>Comparative genomic analysis of thermophilic fungi reveals convergent evolutionary adaptations and gene losses.</title>
        <authorList>
            <person name="Steindorff A.S."/>
            <person name="Aguilar-Pontes M.V."/>
            <person name="Robinson A.J."/>
            <person name="Andreopoulos B."/>
            <person name="LaButti K."/>
            <person name="Kuo A."/>
            <person name="Mondo S."/>
            <person name="Riley R."/>
            <person name="Otillar R."/>
            <person name="Haridas S."/>
            <person name="Lipzen A."/>
            <person name="Grimwood J."/>
            <person name="Schmutz J."/>
            <person name="Clum A."/>
            <person name="Reid I.D."/>
            <person name="Moisan M.C."/>
            <person name="Butler G."/>
            <person name="Nguyen T.T.M."/>
            <person name="Dewar K."/>
            <person name="Conant G."/>
            <person name="Drula E."/>
            <person name="Henrissat B."/>
            <person name="Hansel C."/>
            <person name="Singer S."/>
            <person name="Hutchinson M.I."/>
            <person name="de Vries R.P."/>
            <person name="Natvig D.O."/>
            <person name="Powell A.J."/>
            <person name="Tsang A."/>
            <person name="Grigoriev I.V."/>
        </authorList>
    </citation>
    <scope>NUCLEOTIDE SEQUENCE [LARGE SCALE GENOMIC DNA]</scope>
    <source>
        <strain evidence="2 3">ATCC 24622</strain>
    </source>
</reference>
<feature type="region of interest" description="Disordered" evidence="1">
    <location>
        <begin position="126"/>
        <end position="161"/>
    </location>
</feature>
<name>A0ABR3X8A4_9PEZI</name>
<feature type="region of interest" description="Disordered" evidence="1">
    <location>
        <begin position="1"/>
        <end position="100"/>
    </location>
</feature>
<dbReference type="EMBL" id="JAZHXJ010000147">
    <property type="protein sequence ID" value="KAL1871976.1"/>
    <property type="molecule type" value="Genomic_DNA"/>
</dbReference>
<protein>
    <submittedName>
        <fullName evidence="2">Uncharacterized protein</fullName>
    </submittedName>
</protein>